<dbReference type="AlphaFoldDB" id="A0DLW8"/>
<organism evidence="1 2">
    <name type="scientific">Paramecium tetraurelia</name>
    <dbReference type="NCBI Taxonomy" id="5888"/>
    <lineage>
        <taxon>Eukaryota</taxon>
        <taxon>Sar</taxon>
        <taxon>Alveolata</taxon>
        <taxon>Ciliophora</taxon>
        <taxon>Intramacronucleata</taxon>
        <taxon>Oligohymenophorea</taxon>
        <taxon>Peniculida</taxon>
        <taxon>Parameciidae</taxon>
        <taxon>Paramecium</taxon>
    </lineage>
</organism>
<dbReference type="RefSeq" id="XP_001451432.1">
    <property type="nucleotide sequence ID" value="XM_001451395.1"/>
</dbReference>
<reference evidence="1 2" key="1">
    <citation type="journal article" date="2006" name="Nature">
        <title>Global trends of whole-genome duplications revealed by the ciliate Paramecium tetraurelia.</title>
        <authorList>
            <consortium name="Genoscope"/>
            <person name="Aury J.-M."/>
            <person name="Jaillon O."/>
            <person name="Duret L."/>
            <person name="Noel B."/>
            <person name="Jubin C."/>
            <person name="Porcel B.M."/>
            <person name="Segurens B."/>
            <person name="Daubin V."/>
            <person name="Anthouard V."/>
            <person name="Aiach N."/>
            <person name="Arnaiz O."/>
            <person name="Billaut A."/>
            <person name="Beisson J."/>
            <person name="Blanc I."/>
            <person name="Bouhouche K."/>
            <person name="Camara F."/>
            <person name="Duharcourt S."/>
            <person name="Guigo R."/>
            <person name="Gogendeau D."/>
            <person name="Katinka M."/>
            <person name="Keller A.-M."/>
            <person name="Kissmehl R."/>
            <person name="Klotz C."/>
            <person name="Koll F."/>
            <person name="Le Moue A."/>
            <person name="Lepere C."/>
            <person name="Malinsky S."/>
            <person name="Nowacki M."/>
            <person name="Nowak J.K."/>
            <person name="Plattner H."/>
            <person name="Poulain J."/>
            <person name="Ruiz F."/>
            <person name="Serrano V."/>
            <person name="Zagulski M."/>
            <person name="Dessen P."/>
            <person name="Betermier M."/>
            <person name="Weissenbach J."/>
            <person name="Scarpelli C."/>
            <person name="Schachter V."/>
            <person name="Sperling L."/>
            <person name="Meyer E."/>
            <person name="Cohen J."/>
            <person name="Wincker P."/>
        </authorList>
    </citation>
    <scope>NUCLEOTIDE SEQUENCE [LARGE SCALE GENOMIC DNA]</scope>
    <source>
        <strain evidence="1 2">Stock d4-2</strain>
    </source>
</reference>
<accession>A0DLW8</accession>
<gene>
    <name evidence="1" type="ORF">GSPATT00039668001</name>
</gene>
<dbReference type="HOGENOM" id="CLU_1965380_0_0_1"/>
<sequence>MNGCEYTCPCCNRKCDQDNDDNHKHQCQNGHQIRGINGILTKTSPSLYTCEEILDEWTLHTLETKLYKTWKETKQIHSNWLFKSQNEENKLNNKLKWTNIWNKGYGKLICSYQEKQLKKKSSIQIQLL</sequence>
<name>A0DLW8_PARTE</name>
<dbReference type="PANTHER" id="PTHR14819">
    <property type="entry name" value="GTP-BINDING"/>
    <property type="match status" value="1"/>
</dbReference>
<feature type="non-terminal residue" evidence="1">
    <location>
        <position position="128"/>
    </location>
</feature>
<dbReference type="InterPro" id="IPR052986">
    <property type="entry name" value="VLIG_GTPase"/>
</dbReference>
<keyword evidence="2" id="KW-1185">Reference proteome</keyword>
<protein>
    <submittedName>
        <fullName evidence="1">Uncharacterized protein</fullName>
    </submittedName>
</protein>
<evidence type="ECO:0000313" key="1">
    <source>
        <dbReference type="EMBL" id="CAK84035.1"/>
    </source>
</evidence>
<evidence type="ECO:0000313" key="2">
    <source>
        <dbReference type="Proteomes" id="UP000000600"/>
    </source>
</evidence>
<dbReference type="Proteomes" id="UP000000600">
    <property type="component" value="Unassembled WGS sequence"/>
</dbReference>
<dbReference type="OrthoDB" id="687730at2759"/>
<dbReference type="InParanoid" id="A0DLW8"/>
<proteinExistence type="predicted"/>
<dbReference type="GeneID" id="5037217"/>
<dbReference type="EMBL" id="CT868495">
    <property type="protein sequence ID" value="CAK84035.1"/>
    <property type="molecule type" value="Genomic_DNA"/>
</dbReference>
<dbReference type="PANTHER" id="PTHR14819:SF25">
    <property type="entry name" value="CHROMOSOME UNDETERMINED SCAFFOLD_52, WHOLE GENOME SHOTGUN SEQUENCE"/>
    <property type="match status" value="1"/>
</dbReference>
<dbReference type="KEGG" id="ptm:GSPATT00039668001"/>